<dbReference type="AlphaFoldDB" id="A0A5C6RY42"/>
<dbReference type="Pfam" id="PF07661">
    <property type="entry name" value="MORN_2"/>
    <property type="match status" value="1"/>
</dbReference>
<name>A0A5C6RY42_9BACT</name>
<keyword evidence="3" id="KW-1185">Reference proteome</keyword>
<dbReference type="EMBL" id="VOOR01000007">
    <property type="protein sequence ID" value="TXB66560.1"/>
    <property type="molecule type" value="Genomic_DNA"/>
</dbReference>
<organism evidence="2 3">
    <name type="scientific">Phaeodactylibacter luteus</name>
    <dbReference type="NCBI Taxonomy" id="1564516"/>
    <lineage>
        <taxon>Bacteria</taxon>
        <taxon>Pseudomonadati</taxon>
        <taxon>Bacteroidota</taxon>
        <taxon>Saprospiria</taxon>
        <taxon>Saprospirales</taxon>
        <taxon>Haliscomenobacteraceae</taxon>
        <taxon>Phaeodactylibacter</taxon>
    </lineage>
</organism>
<dbReference type="PROSITE" id="PS51257">
    <property type="entry name" value="PROKAR_LIPOPROTEIN"/>
    <property type="match status" value="1"/>
</dbReference>
<dbReference type="InterPro" id="IPR011652">
    <property type="entry name" value="MORN_2"/>
</dbReference>
<dbReference type="SUPFAM" id="SSF82185">
    <property type="entry name" value="Histone H3 K4-specific methyltransferase SET7/9 N-terminal domain"/>
    <property type="match status" value="1"/>
</dbReference>
<reference evidence="2 3" key="1">
    <citation type="submission" date="2019-08" db="EMBL/GenBank/DDBJ databases">
        <title>Genome of Phaeodactylibacter luteus.</title>
        <authorList>
            <person name="Bowman J.P."/>
        </authorList>
    </citation>
    <scope>NUCLEOTIDE SEQUENCE [LARGE SCALE GENOMIC DNA]</scope>
    <source>
        <strain evidence="2 3">KCTC 42180</strain>
    </source>
</reference>
<feature type="chain" id="PRO_5022986597" evidence="1">
    <location>
        <begin position="22"/>
        <end position="197"/>
    </location>
</feature>
<evidence type="ECO:0000256" key="1">
    <source>
        <dbReference type="SAM" id="SignalP"/>
    </source>
</evidence>
<protein>
    <submittedName>
        <fullName evidence="2">Toxin-antitoxin system YwqK family antitoxin</fullName>
    </submittedName>
</protein>
<accession>A0A5C6RY42</accession>
<dbReference type="RefSeq" id="WP_147166349.1">
    <property type="nucleotide sequence ID" value="NZ_VOOR01000007.1"/>
</dbReference>
<gene>
    <name evidence="2" type="ORF">FRY97_05060</name>
</gene>
<feature type="signal peptide" evidence="1">
    <location>
        <begin position="1"/>
        <end position="21"/>
    </location>
</feature>
<keyword evidence="1" id="KW-0732">Signal</keyword>
<proteinExistence type="predicted"/>
<dbReference type="Gene3D" id="3.90.930.1">
    <property type="match status" value="1"/>
</dbReference>
<sequence>MRILMVVLLLGAIMGCQPSDAQDAPARPGKADPASLPEGYLVEDIPGSEAQRVVKRDEEGKIAEEGMLYDGLKMGAWIAYHEGGVFPAKITTYAEGVQNGTYLEFNTRGHLTLRATYKNNKLDGPWALYSFGRPEKEAHYKNGELDGVYLEYNRKTGNLQKEAHYKNGVQHGTYRFYSEEGEVMLEVEYIDGVKQEG</sequence>
<evidence type="ECO:0000313" key="2">
    <source>
        <dbReference type="EMBL" id="TXB66560.1"/>
    </source>
</evidence>
<dbReference type="OrthoDB" id="659070at2"/>
<comment type="caution">
    <text evidence="2">The sequence shown here is derived from an EMBL/GenBank/DDBJ whole genome shotgun (WGS) entry which is preliminary data.</text>
</comment>
<evidence type="ECO:0000313" key="3">
    <source>
        <dbReference type="Proteomes" id="UP000321580"/>
    </source>
</evidence>
<dbReference type="Proteomes" id="UP000321580">
    <property type="component" value="Unassembled WGS sequence"/>
</dbReference>